<dbReference type="EMBL" id="MU004240">
    <property type="protein sequence ID" value="KAF2665409.1"/>
    <property type="molecule type" value="Genomic_DNA"/>
</dbReference>
<accession>A0A6A6TZ99</accession>
<name>A0A6A6TZ99_9PEZI</name>
<evidence type="ECO:0000313" key="3">
    <source>
        <dbReference type="Proteomes" id="UP000799302"/>
    </source>
</evidence>
<gene>
    <name evidence="2" type="ORF">BT63DRAFT_442813</name>
</gene>
<evidence type="ECO:0000313" key="2">
    <source>
        <dbReference type="EMBL" id="KAF2665409.1"/>
    </source>
</evidence>
<keyword evidence="3" id="KW-1185">Reference proteome</keyword>
<reference evidence="2" key="1">
    <citation type="journal article" date="2020" name="Stud. Mycol.">
        <title>101 Dothideomycetes genomes: a test case for predicting lifestyles and emergence of pathogens.</title>
        <authorList>
            <person name="Haridas S."/>
            <person name="Albert R."/>
            <person name="Binder M."/>
            <person name="Bloem J."/>
            <person name="Labutti K."/>
            <person name="Salamov A."/>
            <person name="Andreopoulos B."/>
            <person name="Baker S."/>
            <person name="Barry K."/>
            <person name="Bills G."/>
            <person name="Bluhm B."/>
            <person name="Cannon C."/>
            <person name="Castanera R."/>
            <person name="Culley D."/>
            <person name="Daum C."/>
            <person name="Ezra D."/>
            <person name="Gonzalez J."/>
            <person name="Henrissat B."/>
            <person name="Kuo A."/>
            <person name="Liang C."/>
            <person name="Lipzen A."/>
            <person name="Lutzoni F."/>
            <person name="Magnuson J."/>
            <person name="Mondo S."/>
            <person name="Nolan M."/>
            <person name="Ohm R."/>
            <person name="Pangilinan J."/>
            <person name="Park H.-J."/>
            <person name="Ramirez L."/>
            <person name="Alfaro M."/>
            <person name="Sun H."/>
            <person name="Tritt A."/>
            <person name="Yoshinaga Y."/>
            <person name="Zwiers L.-H."/>
            <person name="Turgeon B."/>
            <person name="Goodwin S."/>
            <person name="Spatafora J."/>
            <person name="Crous P."/>
            <person name="Grigoriev I."/>
        </authorList>
    </citation>
    <scope>NUCLEOTIDE SEQUENCE</scope>
    <source>
        <strain evidence="2">CBS 115976</strain>
    </source>
</reference>
<dbReference type="Proteomes" id="UP000799302">
    <property type="component" value="Unassembled WGS sequence"/>
</dbReference>
<organism evidence="2 3">
    <name type="scientific">Microthyrium microscopicum</name>
    <dbReference type="NCBI Taxonomy" id="703497"/>
    <lineage>
        <taxon>Eukaryota</taxon>
        <taxon>Fungi</taxon>
        <taxon>Dikarya</taxon>
        <taxon>Ascomycota</taxon>
        <taxon>Pezizomycotina</taxon>
        <taxon>Dothideomycetes</taxon>
        <taxon>Dothideomycetes incertae sedis</taxon>
        <taxon>Microthyriales</taxon>
        <taxon>Microthyriaceae</taxon>
        <taxon>Microthyrium</taxon>
    </lineage>
</organism>
<feature type="chain" id="PRO_5025419415" evidence="1">
    <location>
        <begin position="22"/>
        <end position="125"/>
    </location>
</feature>
<feature type="signal peptide" evidence="1">
    <location>
        <begin position="1"/>
        <end position="21"/>
    </location>
</feature>
<proteinExistence type="predicted"/>
<evidence type="ECO:0000256" key="1">
    <source>
        <dbReference type="SAM" id="SignalP"/>
    </source>
</evidence>
<dbReference type="AlphaFoldDB" id="A0A6A6TZ99"/>
<sequence length="125" mass="13735">MKISLLTILASSLAFIGSVTGQNFTPVATVGFFQSDDCSISPSAGVKTKYFDRRTCVFGTGLSIKLYDLDRADQCRFYMYPSDNCMADAEHPPVRLDDAGCHSKYHLTSFSVQCPGDPRFDNGMP</sequence>
<keyword evidence="1" id="KW-0732">Signal</keyword>
<protein>
    <submittedName>
        <fullName evidence="2">Uncharacterized protein</fullName>
    </submittedName>
</protein>